<evidence type="ECO:0000313" key="10">
    <source>
        <dbReference type="Proteomes" id="UP000325291"/>
    </source>
</evidence>
<keyword evidence="5 8" id="KW-0812">Transmembrane</keyword>
<evidence type="ECO:0000256" key="5">
    <source>
        <dbReference type="ARBA" id="ARBA00022692"/>
    </source>
</evidence>
<name>A0A5A9ZTG7_9RHOB</name>
<organism evidence="9 10">
    <name type="scientific">Aquicoccus porphyridii</name>
    <dbReference type="NCBI Taxonomy" id="1852029"/>
    <lineage>
        <taxon>Bacteria</taxon>
        <taxon>Pseudomonadati</taxon>
        <taxon>Pseudomonadota</taxon>
        <taxon>Alphaproteobacteria</taxon>
        <taxon>Rhodobacterales</taxon>
        <taxon>Paracoccaceae</taxon>
        <taxon>Aquicoccus</taxon>
    </lineage>
</organism>
<dbReference type="GO" id="GO:0005886">
    <property type="term" value="C:plasma membrane"/>
    <property type="evidence" value="ECO:0007669"/>
    <property type="project" value="UniProtKB-SubCell"/>
</dbReference>
<evidence type="ECO:0000256" key="8">
    <source>
        <dbReference type="RuleBase" id="RU363041"/>
    </source>
</evidence>
<keyword evidence="3" id="KW-0813">Transport</keyword>
<evidence type="ECO:0000313" key="9">
    <source>
        <dbReference type="EMBL" id="KAA0920196.1"/>
    </source>
</evidence>
<dbReference type="AlphaFoldDB" id="A0A5A9ZTG7"/>
<feature type="transmembrane region" description="Helical" evidence="8">
    <location>
        <begin position="203"/>
        <end position="222"/>
    </location>
</feature>
<keyword evidence="10" id="KW-1185">Reference proteome</keyword>
<dbReference type="Pfam" id="PF01925">
    <property type="entry name" value="TauE"/>
    <property type="match status" value="1"/>
</dbReference>
<dbReference type="EMBL" id="VINQ01000002">
    <property type="protein sequence ID" value="KAA0920196.1"/>
    <property type="molecule type" value="Genomic_DNA"/>
</dbReference>
<dbReference type="Proteomes" id="UP000325291">
    <property type="component" value="Unassembled WGS sequence"/>
</dbReference>
<dbReference type="InterPro" id="IPR052017">
    <property type="entry name" value="TSUP"/>
</dbReference>
<accession>A0A5A9ZTG7</accession>
<feature type="transmembrane region" description="Helical" evidence="8">
    <location>
        <begin position="80"/>
        <end position="100"/>
    </location>
</feature>
<feature type="transmembrane region" description="Helical" evidence="8">
    <location>
        <begin position="178"/>
        <end position="197"/>
    </location>
</feature>
<evidence type="ECO:0000256" key="4">
    <source>
        <dbReference type="ARBA" id="ARBA00022475"/>
    </source>
</evidence>
<evidence type="ECO:0000256" key="6">
    <source>
        <dbReference type="ARBA" id="ARBA00022989"/>
    </source>
</evidence>
<evidence type="ECO:0000256" key="1">
    <source>
        <dbReference type="ARBA" id="ARBA00004651"/>
    </source>
</evidence>
<evidence type="ECO:0000256" key="7">
    <source>
        <dbReference type="ARBA" id="ARBA00023136"/>
    </source>
</evidence>
<dbReference type="PANTHER" id="PTHR30269:SF37">
    <property type="entry name" value="MEMBRANE TRANSPORTER PROTEIN"/>
    <property type="match status" value="1"/>
</dbReference>
<keyword evidence="6 8" id="KW-1133">Transmembrane helix</keyword>
<feature type="transmembrane region" description="Helical" evidence="8">
    <location>
        <begin position="106"/>
        <end position="125"/>
    </location>
</feature>
<dbReference type="InterPro" id="IPR002781">
    <property type="entry name" value="TM_pro_TauE-like"/>
</dbReference>
<evidence type="ECO:0000256" key="3">
    <source>
        <dbReference type="ARBA" id="ARBA00022448"/>
    </source>
</evidence>
<dbReference type="PANTHER" id="PTHR30269">
    <property type="entry name" value="TRANSMEMBRANE PROTEIN YFCA"/>
    <property type="match status" value="1"/>
</dbReference>
<comment type="subcellular location">
    <subcellularLocation>
        <location evidence="1 8">Cell membrane</location>
        <topology evidence="1 8">Multi-pass membrane protein</topology>
    </subcellularLocation>
</comment>
<reference evidence="9 10" key="1">
    <citation type="submission" date="2019-07" db="EMBL/GenBank/DDBJ databases">
        <title>Aquicoccus porphyridii gen. nov., sp. nov., isolated from a small marine red alga, Porphyridium marinum.</title>
        <authorList>
            <person name="Liu L."/>
        </authorList>
    </citation>
    <scope>NUCLEOTIDE SEQUENCE [LARGE SCALE GENOMIC DNA]</scope>
    <source>
        <strain evidence="9 10">L1 8-17</strain>
    </source>
</reference>
<keyword evidence="4 8" id="KW-1003">Cell membrane</keyword>
<protein>
    <recommendedName>
        <fullName evidence="8">Probable membrane transporter protein</fullName>
    </recommendedName>
</protein>
<proteinExistence type="inferred from homology"/>
<keyword evidence="7 8" id="KW-0472">Membrane</keyword>
<comment type="caution">
    <text evidence="9">The sequence shown here is derived from an EMBL/GenBank/DDBJ whole genome shotgun (WGS) entry which is preliminary data.</text>
</comment>
<feature type="transmembrane region" description="Helical" evidence="8">
    <location>
        <begin position="16"/>
        <end position="43"/>
    </location>
</feature>
<sequence>MPEIVADAFAIEGIGWVFAAALVAGIVRGFAGFGTAMIFLPVATRVVEPVWAIIILMVMDSIGPLPMIPRALREGHPRDLMRLFAGTVVALPVGLAVLFWVDPVVFRVVVSVLSLALLALLIGGVRYRGTLRPPLVYATGGVGGFLGGAVGIPGPPVILLYMASPHPARVIRANSTTYLYGFDLLVLASFAVLGRLWGLPLVLGLMAALPYLLGNALGWWMFRPGYERLYRAVAYGIIAASALSGLWSVIGGTT</sequence>
<evidence type="ECO:0000256" key="2">
    <source>
        <dbReference type="ARBA" id="ARBA00009142"/>
    </source>
</evidence>
<comment type="similarity">
    <text evidence="2 8">Belongs to the 4-toluene sulfonate uptake permease (TSUP) (TC 2.A.102) family.</text>
</comment>
<dbReference type="RefSeq" id="WP_111363851.1">
    <property type="nucleotide sequence ID" value="NZ_VINQ01000002.1"/>
</dbReference>
<gene>
    <name evidence="9" type="ORF">FLO80_03505</name>
</gene>
<feature type="transmembrane region" description="Helical" evidence="8">
    <location>
        <begin position="229"/>
        <end position="250"/>
    </location>
</feature>